<gene>
    <name evidence="2" type="ORF">GCM10009825_36800</name>
</gene>
<proteinExistence type="predicted"/>
<protein>
    <recommendedName>
        <fullName evidence="4">DUF4333 domain-containing protein</fullName>
    </recommendedName>
</protein>
<accession>A0ABP5LF51</accession>
<keyword evidence="3" id="KW-1185">Reference proteome</keyword>
<name>A0ABP5LF51_9MICC</name>
<evidence type="ECO:0008006" key="4">
    <source>
        <dbReference type="Google" id="ProtNLM"/>
    </source>
</evidence>
<evidence type="ECO:0000313" key="3">
    <source>
        <dbReference type="Proteomes" id="UP001500102"/>
    </source>
</evidence>
<organism evidence="2 3">
    <name type="scientific">Arthrobacter humicola</name>
    <dbReference type="NCBI Taxonomy" id="409291"/>
    <lineage>
        <taxon>Bacteria</taxon>
        <taxon>Bacillati</taxon>
        <taxon>Actinomycetota</taxon>
        <taxon>Actinomycetes</taxon>
        <taxon>Micrococcales</taxon>
        <taxon>Micrococcaceae</taxon>
        <taxon>Arthrobacter</taxon>
    </lineage>
</organism>
<dbReference type="Proteomes" id="UP001500102">
    <property type="component" value="Unassembled WGS sequence"/>
</dbReference>
<sequence length="110" mass="11669">MGGVLLLAGCAAPAAAPGPTTTVTATPPPTVVIFDPQTSGKILAERITARAKPKDPAVTISAVECKNFPDIKVNTQTDCQMVVNGVKRGYRATFTERDGHYEIKAQDLTW</sequence>
<evidence type="ECO:0000256" key="1">
    <source>
        <dbReference type="SAM" id="SignalP"/>
    </source>
</evidence>
<reference evidence="3" key="1">
    <citation type="journal article" date="2019" name="Int. J. Syst. Evol. Microbiol.">
        <title>The Global Catalogue of Microorganisms (GCM) 10K type strain sequencing project: providing services to taxonomists for standard genome sequencing and annotation.</title>
        <authorList>
            <consortium name="The Broad Institute Genomics Platform"/>
            <consortium name="The Broad Institute Genome Sequencing Center for Infectious Disease"/>
            <person name="Wu L."/>
            <person name="Ma J."/>
        </authorList>
    </citation>
    <scope>NUCLEOTIDE SEQUENCE [LARGE SCALE GENOMIC DNA]</scope>
    <source>
        <strain evidence="3">JCM 15921</strain>
    </source>
</reference>
<comment type="caution">
    <text evidence="2">The sequence shown here is derived from an EMBL/GenBank/DDBJ whole genome shotgun (WGS) entry which is preliminary data.</text>
</comment>
<dbReference type="EMBL" id="BAAAQB010000041">
    <property type="protein sequence ID" value="GAA2144857.1"/>
    <property type="molecule type" value="Genomic_DNA"/>
</dbReference>
<feature type="signal peptide" evidence="1">
    <location>
        <begin position="1"/>
        <end position="16"/>
    </location>
</feature>
<feature type="chain" id="PRO_5045312853" description="DUF4333 domain-containing protein" evidence="1">
    <location>
        <begin position="17"/>
        <end position="110"/>
    </location>
</feature>
<keyword evidence="1" id="KW-0732">Signal</keyword>
<evidence type="ECO:0000313" key="2">
    <source>
        <dbReference type="EMBL" id="GAA2144857.1"/>
    </source>
</evidence>